<evidence type="ECO:0008006" key="4">
    <source>
        <dbReference type="Google" id="ProtNLM"/>
    </source>
</evidence>
<dbReference type="EMBL" id="CAJNOH010001739">
    <property type="protein sequence ID" value="CAF1245735.1"/>
    <property type="molecule type" value="Genomic_DNA"/>
</dbReference>
<organism evidence="2 3">
    <name type="scientific">Rotaria sordida</name>
    <dbReference type="NCBI Taxonomy" id="392033"/>
    <lineage>
        <taxon>Eukaryota</taxon>
        <taxon>Metazoa</taxon>
        <taxon>Spiralia</taxon>
        <taxon>Gnathifera</taxon>
        <taxon>Rotifera</taxon>
        <taxon>Eurotatoria</taxon>
        <taxon>Bdelloidea</taxon>
        <taxon>Philodinida</taxon>
        <taxon>Philodinidae</taxon>
        <taxon>Rotaria</taxon>
    </lineage>
</organism>
<dbReference type="Proteomes" id="UP000663854">
    <property type="component" value="Unassembled WGS sequence"/>
</dbReference>
<dbReference type="AlphaFoldDB" id="A0A815VAY8"/>
<proteinExistence type="predicted"/>
<protein>
    <recommendedName>
        <fullName evidence="4">F-box domain-containing protein</fullName>
    </recommendedName>
</protein>
<name>A0A815VAY8_9BILA</name>
<evidence type="ECO:0000313" key="2">
    <source>
        <dbReference type="EMBL" id="CAF1527728.1"/>
    </source>
</evidence>
<evidence type="ECO:0000313" key="1">
    <source>
        <dbReference type="EMBL" id="CAF1245735.1"/>
    </source>
</evidence>
<comment type="caution">
    <text evidence="2">The sequence shown here is derived from an EMBL/GenBank/DDBJ whole genome shotgun (WGS) entry which is preliminary data.</text>
</comment>
<evidence type="ECO:0000313" key="3">
    <source>
        <dbReference type="Proteomes" id="UP000663870"/>
    </source>
</evidence>
<sequence length="537" mass="62521">MNCLLKDNVQLLDLPDELILNIMNKVKPHVLLLSSIITIGNNRLEQLALDRCHSIDLTFDYVQSPYETLIQRFYSDIMPHIINNVQSLTLTIRHIPHIITFAEKNSNGTLPNLTHLKIMIGKQHDQTGTPYTLHRSRMKHYRIFRRSKPLLPIIPQFVRLEGYIGSRILYAVRCSPLMRSIVSFELDDECILPIVSNPGRLFFPQSMQLTHIRITLDEFDECVSLLSQLGSQLCSLTISIVYVYVENADIISQIESISCPHLKQLTMKIYQNIIHYEECIISVLQRFSNIEYLTLLLAIDGTTSRLNNFVNGFDLEKDIVSYMPNLRQFNFHIRTIFENATHIEIDTIRQSFLKYQKGSVDCAVDYFNNNYSQCQIYSLPFNGNRLDFISNRFPLFNMNKTFSMVTMLLLFDDVKPFENLFFARIARDLPYLRTLELFNELEQQEKTRVTTNNIEFTHLSTLILFDIHMDYAEQFLYRSHLPCLIELAIDKDILLTIIAQDQQPARDNCSKVENLLTSETYCDSVDAVRNFFPLVSH</sequence>
<dbReference type="Proteomes" id="UP000663870">
    <property type="component" value="Unassembled WGS sequence"/>
</dbReference>
<keyword evidence="3" id="KW-1185">Reference proteome</keyword>
<reference evidence="2" key="1">
    <citation type="submission" date="2021-02" db="EMBL/GenBank/DDBJ databases">
        <authorList>
            <person name="Nowell W R."/>
        </authorList>
    </citation>
    <scope>NUCLEOTIDE SEQUENCE</scope>
</reference>
<dbReference type="EMBL" id="CAJNOL010002770">
    <property type="protein sequence ID" value="CAF1527728.1"/>
    <property type="molecule type" value="Genomic_DNA"/>
</dbReference>
<accession>A0A815VAY8</accession>
<gene>
    <name evidence="2" type="ORF">JXQ802_LOCUS42002</name>
    <name evidence="1" type="ORF">PYM288_LOCUS27113</name>
</gene>